<evidence type="ECO:0000256" key="3">
    <source>
        <dbReference type="ARBA" id="ARBA00023136"/>
    </source>
</evidence>
<reference evidence="5 6" key="1">
    <citation type="journal article" date="2008" name="BMC Genomics">
        <title>The missing link: Bordetella petrii is endowed with both the metabolic versatility of environmental bacteria and virulence traits of pathogenic Bordetellae.</title>
        <authorList>
            <person name="Gross R."/>
            <person name="Guzman C.A."/>
            <person name="Sebaihia M."/>
            <person name="Martins Dos Santos V.A."/>
            <person name="Pieper D.H."/>
            <person name="Koebnik R."/>
            <person name="Lechner M."/>
            <person name="Bartels D."/>
            <person name="Buhrmester J."/>
            <person name="Choudhuri J.V."/>
            <person name="Ebensen T."/>
            <person name="Gaigalat L."/>
            <person name="Herrmann S."/>
            <person name="Khachane A.N."/>
            <person name="Larisch C."/>
            <person name="Link S."/>
            <person name="Linke B."/>
            <person name="Meyer F."/>
            <person name="Mormann S."/>
            <person name="Nakunst D."/>
            <person name="Rueckert C."/>
            <person name="Schneiker-Bekel S."/>
            <person name="Schulze K."/>
            <person name="Vorhoelter F.J."/>
            <person name="Yevsa T."/>
            <person name="Engle J.T."/>
            <person name="Goldman W.E."/>
            <person name="Puehler A."/>
            <person name="Goebel U.B."/>
            <person name="Goesmann A."/>
            <person name="Bloecker H."/>
            <person name="Kaiser O."/>
            <person name="Martinez-Arias R."/>
        </authorList>
    </citation>
    <scope>NUCLEOTIDE SEQUENCE [LARGE SCALE GENOMIC DNA]</scope>
    <source>
        <strain evidence="6">ATCC BAA-461 / DSM 12804 / CCUG 43448 / CIP 107267 / Se-1111R</strain>
    </source>
</reference>
<evidence type="ECO:0000256" key="4">
    <source>
        <dbReference type="SAM" id="SignalP"/>
    </source>
</evidence>
<dbReference type="AlphaFoldDB" id="A9IK20"/>
<dbReference type="Proteomes" id="UP000001225">
    <property type="component" value="Chromosome"/>
</dbReference>
<dbReference type="PROSITE" id="PS51257">
    <property type="entry name" value="PROKAR_LIPOPROTEIN"/>
    <property type="match status" value="1"/>
</dbReference>
<sequence>MKARLAYCSFALLTLTGCSAQQSLQALREAITTARSKVEAGQQQFAAAVSDRNARIAAQDVDKPWLAGKAQPLARDVVLPPALRGDVDTTLLFAGRLDLPSLAERLTSVTGIAVRIAPDALLPRSLFLPRLGQPAAATAELAAPMRVPVLAGPRPLPDTLDTLAASFGVHWRYQRNAIEFYRMQTRVFDVRALTLASRADARLGRAGSAEAGGFDNTSNTTLSSGEHHALQAVRVRILPFLTQAGTIADLDGGGSSLVVTDIPDVLDRIGQFIERENQALTRRVRLLFEEITVVANDSAEGGIDWKAVYDSARAAVAATLPVAAGGAAAALGATVDSGPFQGTRAIVSALSQTGAVLRHSSVPVLTLNRRPVTHAVRTTFSYIDQVQSTAVPGIDAALGSTALPSVSISQKQETVGTFLTLVPDAQADGRILLSIAYDNTVAQPIKSVTFGTQGNQIQVQQITIDGNGTVQQVALSPGQPVILSGFDRRQDEYDRRRLSADAPLLAGGQDRASSERLTTVVLVTAQVEEDI</sequence>
<evidence type="ECO:0000313" key="5">
    <source>
        <dbReference type="EMBL" id="CAP42335.1"/>
    </source>
</evidence>
<dbReference type="eggNOG" id="COG1450">
    <property type="taxonomic scope" value="Bacteria"/>
</dbReference>
<feature type="signal peptide" evidence="4">
    <location>
        <begin position="1"/>
        <end position="20"/>
    </location>
</feature>
<dbReference type="EMBL" id="AM902716">
    <property type="protein sequence ID" value="CAP42335.1"/>
    <property type="molecule type" value="Genomic_DNA"/>
</dbReference>
<dbReference type="PANTHER" id="PTHR30332:SF24">
    <property type="entry name" value="SECRETIN GSPD-RELATED"/>
    <property type="match status" value="1"/>
</dbReference>
<dbReference type="PANTHER" id="PTHR30332">
    <property type="entry name" value="PROBABLE GENERAL SECRETION PATHWAY PROTEIN D"/>
    <property type="match status" value="1"/>
</dbReference>
<dbReference type="KEGG" id="bpt:Bpet1995"/>
<dbReference type="GO" id="GO:0016020">
    <property type="term" value="C:membrane"/>
    <property type="evidence" value="ECO:0007669"/>
    <property type="project" value="UniProtKB-SubCell"/>
</dbReference>
<comment type="subcellular location">
    <subcellularLocation>
        <location evidence="1">Membrane</location>
    </subcellularLocation>
</comment>
<protein>
    <submittedName>
        <fullName evidence="5">Outer membrane lipoprotein</fullName>
    </submittedName>
</protein>
<evidence type="ECO:0000256" key="1">
    <source>
        <dbReference type="ARBA" id="ARBA00004370"/>
    </source>
</evidence>
<keyword evidence="3" id="KW-0472">Membrane</keyword>
<feature type="chain" id="PRO_5002736462" evidence="4">
    <location>
        <begin position="21"/>
        <end position="531"/>
    </location>
</feature>
<organism evidence="5 6">
    <name type="scientific">Bordetella petrii (strain ATCC BAA-461 / DSM 12804 / CCUG 43448 / CIP 107267 / Se-1111R)</name>
    <dbReference type="NCBI Taxonomy" id="340100"/>
    <lineage>
        <taxon>Bacteria</taxon>
        <taxon>Pseudomonadati</taxon>
        <taxon>Pseudomonadota</taxon>
        <taxon>Betaproteobacteria</taxon>
        <taxon>Burkholderiales</taxon>
        <taxon>Alcaligenaceae</taxon>
        <taxon>Bordetella</taxon>
    </lineage>
</organism>
<gene>
    <name evidence="5" type="ordered locus">Bpet1995</name>
</gene>
<dbReference type="InterPro" id="IPR050810">
    <property type="entry name" value="Bact_Secretion_Sys_Channel"/>
</dbReference>
<name>A9IK20_BORPD</name>
<evidence type="ECO:0000313" key="6">
    <source>
        <dbReference type="Proteomes" id="UP000001225"/>
    </source>
</evidence>
<dbReference type="STRING" id="94624.Bpet1995"/>
<keyword evidence="5" id="KW-0449">Lipoprotein</keyword>
<evidence type="ECO:0000256" key="2">
    <source>
        <dbReference type="ARBA" id="ARBA00022729"/>
    </source>
</evidence>
<accession>A9IK20</accession>
<proteinExistence type="predicted"/>
<keyword evidence="6" id="KW-1185">Reference proteome</keyword>
<keyword evidence="2 4" id="KW-0732">Signal</keyword>